<evidence type="ECO:0000256" key="12">
    <source>
        <dbReference type="ARBA" id="ARBA00023145"/>
    </source>
</evidence>
<dbReference type="GO" id="GO:0004222">
    <property type="term" value="F:metalloendopeptidase activity"/>
    <property type="evidence" value="ECO:0007669"/>
    <property type="project" value="UniProtKB-EC"/>
</dbReference>
<dbReference type="PANTHER" id="PTHR13062:SF9">
    <property type="entry name" value="MICROBIAL COLLAGENASE"/>
    <property type="match status" value="1"/>
</dbReference>
<comment type="subcellular location">
    <subcellularLocation>
        <location evidence="3">Secreted</location>
    </subcellularLocation>
</comment>
<keyword evidence="17" id="KW-1185">Reference proteome</keyword>
<dbReference type="Gene3D" id="1.10.1330.10">
    <property type="entry name" value="Dockerin domain"/>
    <property type="match status" value="1"/>
</dbReference>
<evidence type="ECO:0000256" key="4">
    <source>
        <dbReference type="ARBA" id="ARBA00012653"/>
    </source>
</evidence>
<dbReference type="Pfam" id="PF01752">
    <property type="entry name" value="Peptidase_M9"/>
    <property type="match status" value="1"/>
</dbReference>
<feature type="domain" description="Peptidase M9 collagenase N-terminal" evidence="15">
    <location>
        <begin position="138"/>
        <end position="302"/>
    </location>
</feature>
<keyword evidence="7" id="KW-0479">Metal-binding</keyword>
<evidence type="ECO:0000256" key="7">
    <source>
        <dbReference type="ARBA" id="ARBA00022723"/>
    </source>
</evidence>
<comment type="catalytic activity">
    <reaction evidence="1">
        <text>Digestion of native collagen in the triple helical region at Xaa-|-Gly bonds. With synthetic peptides, a preference is shown for Gly at P3 and P1', Pro and Ala at P2 and P2', and hydroxyproline, Ala or Arg at P3'.</text>
        <dbReference type="EC" id="3.4.24.3"/>
    </reaction>
</comment>
<dbReference type="Pfam" id="PF08453">
    <property type="entry name" value="Peptidase_M9_N"/>
    <property type="match status" value="1"/>
</dbReference>
<evidence type="ECO:0000256" key="9">
    <source>
        <dbReference type="ARBA" id="ARBA00022801"/>
    </source>
</evidence>
<comment type="cofactor">
    <cofactor evidence="2">
        <name>Zn(2+)</name>
        <dbReference type="ChEBI" id="CHEBI:29105"/>
    </cofactor>
</comment>
<dbReference type="Gene3D" id="1.10.390.20">
    <property type="match status" value="1"/>
</dbReference>
<keyword evidence="11" id="KW-0482">Metalloprotease</keyword>
<evidence type="ECO:0000256" key="10">
    <source>
        <dbReference type="ARBA" id="ARBA00022833"/>
    </source>
</evidence>
<reference evidence="16 17" key="1">
    <citation type="submission" date="2024-09" db="EMBL/GenBank/DDBJ databases">
        <authorList>
            <person name="Sun Q."/>
            <person name="Mori K."/>
        </authorList>
    </citation>
    <scope>NUCLEOTIDE SEQUENCE [LARGE SCALE GENOMIC DNA]</scope>
    <source>
        <strain evidence="16 17">KCTC 23315</strain>
    </source>
</reference>
<gene>
    <name evidence="16" type="ORF">ACFFJP_03570</name>
</gene>
<organism evidence="16 17">
    <name type="scientific">Rheinheimera tilapiae</name>
    <dbReference type="NCBI Taxonomy" id="875043"/>
    <lineage>
        <taxon>Bacteria</taxon>
        <taxon>Pseudomonadati</taxon>
        <taxon>Pseudomonadota</taxon>
        <taxon>Gammaproteobacteria</taxon>
        <taxon>Chromatiales</taxon>
        <taxon>Chromatiaceae</taxon>
        <taxon>Rheinheimera</taxon>
    </lineage>
</organism>
<protein>
    <recommendedName>
        <fullName evidence="4">microbial collagenase</fullName>
        <ecNumber evidence="4">3.4.24.3</ecNumber>
    </recommendedName>
</protein>
<evidence type="ECO:0000256" key="13">
    <source>
        <dbReference type="SAM" id="MobiDB-lite"/>
    </source>
</evidence>
<dbReference type="EC" id="3.4.24.3" evidence="4"/>
<name>A0ABV6B930_9GAMM</name>
<evidence type="ECO:0000256" key="3">
    <source>
        <dbReference type="ARBA" id="ARBA00004613"/>
    </source>
</evidence>
<proteinExistence type="predicted"/>
<evidence type="ECO:0000313" key="17">
    <source>
        <dbReference type="Proteomes" id="UP001589813"/>
    </source>
</evidence>
<dbReference type="InterPro" id="IPR002169">
    <property type="entry name" value="Peptidase_M9A/M9B"/>
</dbReference>
<dbReference type="Proteomes" id="UP001589813">
    <property type="component" value="Unassembled WGS sequence"/>
</dbReference>
<keyword evidence="9 16" id="KW-0378">Hydrolase</keyword>
<dbReference type="InterPro" id="IPR013661">
    <property type="entry name" value="Peptidase_M9_N_dom"/>
</dbReference>
<evidence type="ECO:0000256" key="5">
    <source>
        <dbReference type="ARBA" id="ARBA00022525"/>
    </source>
</evidence>
<keyword evidence="10" id="KW-0862">Zinc</keyword>
<evidence type="ECO:0000256" key="11">
    <source>
        <dbReference type="ARBA" id="ARBA00023049"/>
    </source>
</evidence>
<dbReference type="Gene3D" id="3.40.30.160">
    <property type="entry name" value="Collagenase ColT, N-terminal domain"/>
    <property type="match status" value="1"/>
</dbReference>
<dbReference type="EMBL" id="JBHLXP010000001">
    <property type="protein sequence ID" value="MFC0047369.1"/>
    <property type="molecule type" value="Genomic_DNA"/>
</dbReference>
<feature type="chain" id="PRO_5046830290" description="microbial collagenase" evidence="14">
    <location>
        <begin position="20"/>
        <end position="808"/>
    </location>
</feature>
<feature type="region of interest" description="Disordered" evidence="13">
    <location>
        <begin position="46"/>
        <end position="67"/>
    </location>
</feature>
<dbReference type="PANTHER" id="PTHR13062">
    <property type="entry name" value="COLLAGENASE"/>
    <property type="match status" value="1"/>
</dbReference>
<comment type="caution">
    <text evidence="16">The sequence shown here is derived from an EMBL/GenBank/DDBJ whole genome shotgun (WGS) entry which is preliminary data.</text>
</comment>
<dbReference type="RefSeq" id="WP_377240597.1">
    <property type="nucleotide sequence ID" value="NZ_JBHLXP010000001.1"/>
</dbReference>
<evidence type="ECO:0000256" key="8">
    <source>
        <dbReference type="ARBA" id="ARBA00022729"/>
    </source>
</evidence>
<evidence type="ECO:0000259" key="15">
    <source>
        <dbReference type="Pfam" id="PF08453"/>
    </source>
</evidence>
<accession>A0ABV6B930</accession>
<dbReference type="PRINTS" id="PR00931">
    <property type="entry name" value="MICOLLPTASE"/>
</dbReference>
<evidence type="ECO:0000313" key="16">
    <source>
        <dbReference type="EMBL" id="MFC0047369.1"/>
    </source>
</evidence>
<evidence type="ECO:0000256" key="6">
    <source>
        <dbReference type="ARBA" id="ARBA00022670"/>
    </source>
</evidence>
<dbReference type="InterPro" id="IPR036439">
    <property type="entry name" value="Dockerin_dom_sf"/>
</dbReference>
<feature type="signal peptide" evidence="14">
    <location>
        <begin position="1"/>
        <end position="19"/>
    </location>
</feature>
<keyword evidence="12" id="KW-0865">Zymogen</keyword>
<evidence type="ECO:0000256" key="2">
    <source>
        <dbReference type="ARBA" id="ARBA00001947"/>
    </source>
</evidence>
<keyword evidence="8 14" id="KW-0732">Signal</keyword>
<keyword evidence="6" id="KW-0645">Protease</keyword>
<evidence type="ECO:0000256" key="1">
    <source>
        <dbReference type="ARBA" id="ARBA00000424"/>
    </source>
</evidence>
<feature type="compositionally biased region" description="Low complexity" evidence="13">
    <location>
        <begin position="46"/>
        <end position="66"/>
    </location>
</feature>
<keyword evidence="5" id="KW-0964">Secreted</keyword>
<evidence type="ECO:0000256" key="14">
    <source>
        <dbReference type="SAM" id="SignalP"/>
    </source>
</evidence>
<sequence length="808" mass="89576">MKLKPLLLPLLLGSGLVMAQDVNLSHPGQINQDLQQQHLQQRLALQQAHKATPTAPPTAQTAPQQPRLMSPAEFEKVQAQIYAEHQGVTLSAKWQTAAQQAYLTADVPSAAALSAQAKSNLSHDARQNNSQLAVGCSSPADLLPLQDQALIDAISNSSLTGCLYQLYNMAYVGTAHFSDQKLLTVATAINSKLAGFDGSDATGAAVLEKLVTYLRAVHWAESGGGRTFPSSYKTQLQQAFSQYVNGAHFVQFDGMASRNFMLRYEMLILINSSGTNPLQFLPRISAAITGYANTINRANNWGVAYEENGMTQLLTHYFNAVNQGSDELQTLLAQQPQIVTRLRDFVLSDGQWLLGHTREYQLNDAVSELGRLLKLGGAVADTVRPALQHILSTYSYGGTGSQAWVNAQGMVKAYDSANCAMYGNACAFNLEATVLSGKHQCSETLKLRYQGSISAANLSQICSKLGAEEQLFHQTFGTNSNQPVANDQNTDLEMVIFKSSTDYQNYAGQFFDINTNNGGMYLEGTPSDPDNQARFIAYQATWLQPAFVVWNLEHEYIHYLDGRYNQWGSFSDQPENSVWWSEGLAEYLSQPPTNANALAAAPQKTYQLSQLFQTTYANSNTSRTYHWGYLAVRYMFERQRAEINQPLLPTLRAAKYVISSAPCSFAWGWQEKPTAIANNWSWLYDDSAWGSGYWVWTCGQQKTAESELPPYTPYQDILTRWGSSFDVGFHQWLDCLIAKTGNCSLFRPADLDKNGAVDSRDIDLFNQRLRTKTNLTLDLDFNGDKKVDQRDVTAMSKLCDRARCAIAP</sequence>